<organism evidence="1 2">
    <name type="scientific">Ambrosia artemisiifolia</name>
    <name type="common">Common ragweed</name>
    <dbReference type="NCBI Taxonomy" id="4212"/>
    <lineage>
        <taxon>Eukaryota</taxon>
        <taxon>Viridiplantae</taxon>
        <taxon>Streptophyta</taxon>
        <taxon>Embryophyta</taxon>
        <taxon>Tracheophyta</taxon>
        <taxon>Spermatophyta</taxon>
        <taxon>Magnoliopsida</taxon>
        <taxon>eudicotyledons</taxon>
        <taxon>Gunneridae</taxon>
        <taxon>Pentapetalae</taxon>
        <taxon>asterids</taxon>
        <taxon>campanulids</taxon>
        <taxon>Asterales</taxon>
        <taxon>Asteraceae</taxon>
        <taxon>Asteroideae</taxon>
        <taxon>Heliantheae alliance</taxon>
        <taxon>Heliantheae</taxon>
        <taxon>Ambrosia</taxon>
    </lineage>
</organism>
<accession>A0AAD5CM40</accession>
<proteinExistence type="predicted"/>
<name>A0AAD5CM40_AMBAR</name>
<reference evidence="1" key="1">
    <citation type="submission" date="2022-06" db="EMBL/GenBank/DDBJ databases">
        <title>Uncovering the hologenomic basis of an extraordinary plant invasion.</title>
        <authorList>
            <person name="Bieker V.C."/>
            <person name="Martin M.D."/>
            <person name="Gilbert T."/>
            <person name="Hodgins K."/>
            <person name="Battlay P."/>
            <person name="Petersen B."/>
            <person name="Wilson J."/>
        </authorList>
    </citation>
    <scope>NUCLEOTIDE SEQUENCE</scope>
    <source>
        <strain evidence="1">AA19_3_7</strain>
        <tissue evidence="1">Leaf</tissue>
    </source>
</reference>
<sequence length="48" mass="5147">MSCNPANMNNTGPALFSDIGKKSKDLLTRDYLTDHKFSVSTISATGVV</sequence>
<dbReference type="EMBL" id="JAMZMK010007811">
    <property type="protein sequence ID" value="KAI7743119.1"/>
    <property type="molecule type" value="Genomic_DNA"/>
</dbReference>
<protein>
    <submittedName>
        <fullName evidence="1">Uncharacterized protein</fullName>
    </submittedName>
</protein>
<evidence type="ECO:0000313" key="2">
    <source>
        <dbReference type="Proteomes" id="UP001206925"/>
    </source>
</evidence>
<dbReference type="Proteomes" id="UP001206925">
    <property type="component" value="Unassembled WGS sequence"/>
</dbReference>
<dbReference type="InterPro" id="IPR023614">
    <property type="entry name" value="Porin_dom_sf"/>
</dbReference>
<keyword evidence="2" id="KW-1185">Reference proteome</keyword>
<dbReference type="Gene3D" id="2.40.160.10">
    <property type="entry name" value="Porin"/>
    <property type="match status" value="1"/>
</dbReference>
<comment type="caution">
    <text evidence="1">The sequence shown here is derived from an EMBL/GenBank/DDBJ whole genome shotgun (WGS) entry which is preliminary data.</text>
</comment>
<dbReference type="AlphaFoldDB" id="A0AAD5CM40"/>
<feature type="non-terminal residue" evidence="1">
    <location>
        <position position="48"/>
    </location>
</feature>
<gene>
    <name evidence="1" type="ORF">M8C21_020098</name>
</gene>
<evidence type="ECO:0000313" key="1">
    <source>
        <dbReference type="EMBL" id="KAI7743119.1"/>
    </source>
</evidence>